<name>A0A9W9IG39_9EURO</name>
<keyword evidence="4 8" id="KW-0812">Transmembrane</keyword>
<gene>
    <name evidence="9" type="ORF">N7482_001526</name>
</gene>
<organism evidence="9 10">
    <name type="scientific">Penicillium canariense</name>
    <dbReference type="NCBI Taxonomy" id="189055"/>
    <lineage>
        <taxon>Eukaryota</taxon>
        <taxon>Fungi</taxon>
        <taxon>Dikarya</taxon>
        <taxon>Ascomycota</taxon>
        <taxon>Pezizomycotina</taxon>
        <taxon>Eurotiomycetes</taxon>
        <taxon>Eurotiomycetidae</taxon>
        <taxon>Eurotiales</taxon>
        <taxon>Aspergillaceae</taxon>
        <taxon>Penicillium</taxon>
    </lineage>
</organism>
<evidence type="ECO:0000256" key="7">
    <source>
        <dbReference type="SAM" id="MobiDB-lite"/>
    </source>
</evidence>
<comment type="similarity">
    <text evidence="2">Belongs to the SLC43A transporter (TC 2.A.1.44) family.</text>
</comment>
<feature type="compositionally biased region" description="Polar residues" evidence="7">
    <location>
        <begin position="699"/>
        <end position="712"/>
    </location>
</feature>
<feature type="transmembrane region" description="Helical" evidence="8">
    <location>
        <begin position="195"/>
        <end position="215"/>
    </location>
</feature>
<feature type="transmembrane region" description="Helical" evidence="8">
    <location>
        <begin position="468"/>
        <end position="487"/>
    </location>
</feature>
<feature type="transmembrane region" description="Helical" evidence="8">
    <location>
        <begin position="592"/>
        <end position="611"/>
    </location>
</feature>
<proteinExistence type="inferred from homology"/>
<accession>A0A9W9IG39</accession>
<feature type="compositionally biased region" description="Low complexity" evidence="7">
    <location>
        <begin position="81"/>
        <end position="93"/>
    </location>
</feature>
<evidence type="ECO:0000256" key="3">
    <source>
        <dbReference type="ARBA" id="ARBA00022448"/>
    </source>
</evidence>
<dbReference type="RefSeq" id="XP_056547257.1">
    <property type="nucleotide sequence ID" value="XM_056683651.1"/>
</dbReference>
<evidence type="ECO:0000256" key="1">
    <source>
        <dbReference type="ARBA" id="ARBA00004141"/>
    </source>
</evidence>
<dbReference type="PANTHER" id="PTHR20772">
    <property type="entry name" value="PROTEIN FMP42"/>
    <property type="match status" value="1"/>
</dbReference>
<feature type="compositionally biased region" description="Basic and acidic residues" evidence="7">
    <location>
        <begin position="358"/>
        <end position="377"/>
    </location>
</feature>
<dbReference type="GO" id="GO:0022857">
    <property type="term" value="F:transmembrane transporter activity"/>
    <property type="evidence" value="ECO:0007669"/>
    <property type="project" value="InterPro"/>
</dbReference>
<evidence type="ECO:0000256" key="2">
    <source>
        <dbReference type="ARBA" id="ARBA00006595"/>
    </source>
</evidence>
<feature type="compositionally biased region" description="Basic and acidic residues" evidence="7">
    <location>
        <begin position="94"/>
        <end position="103"/>
    </location>
</feature>
<dbReference type="Gene3D" id="1.20.1250.20">
    <property type="entry name" value="MFS general substrate transporter like domains"/>
    <property type="match status" value="1"/>
</dbReference>
<keyword evidence="3" id="KW-0813">Transport</keyword>
<feature type="transmembrane region" description="Helical" evidence="8">
    <location>
        <begin position="537"/>
        <end position="555"/>
    </location>
</feature>
<feature type="region of interest" description="Disordered" evidence="7">
    <location>
        <begin position="21"/>
        <end position="43"/>
    </location>
</feature>
<dbReference type="GO" id="GO:0000329">
    <property type="term" value="C:fungal-type vacuole membrane"/>
    <property type="evidence" value="ECO:0007669"/>
    <property type="project" value="TreeGrafter"/>
</dbReference>
<evidence type="ECO:0000256" key="5">
    <source>
        <dbReference type="ARBA" id="ARBA00022989"/>
    </source>
</evidence>
<feature type="compositionally biased region" description="Acidic residues" evidence="7">
    <location>
        <begin position="33"/>
        <end position="43"/>
    </location>
</feature>
<feature type="region of interest" description="Disordered" evidence="7">
    <location>
        <begin position="408"/>
        <end position="448"/>
    </location>
</feature>
<sequence length="712" mass="77261">MSLPRISFLEGWERTPAAAFLRGRGDDSAQSDTESDTYQDLPEDASIASSFPSMYSRLSFNPYAGPGWSESAVDDRDDRPSLLGSLGLSPTTTRDSRAEHERGLASPTPPAVAVQQKEPLWFTDTRGAFEVSPARRIAQVCLAVVYCFLAAGVVFGFAALKPVLISEKVYRNLCSQEELDNDVTVCYGQEIKLNLMFTIAAVVTNVSALPVGTILDAYGPRVSGIIGSSCLAVGAVLFALAHRLPFDGYIPGYLFLSLGGPFVFISSFQLSNTFPTRSGLILSMLTGAFDASSALFLIFRLLNEHTDGAVSTQTFFLAYLVVPIFIIAVQLTIMPATSYKTAGELVQQAEAQVIDEIHDRVDHQIHDRDERERQRNVRREHRQNIVSQIQDLLDDGTVSVVSAAGIDDSVFNSPSSPADQPRDQPSHLRQGQSPKPQPVPQNTPNTHTSGVWGVLHGHSALYQLQTPWFILITLFTVLMMLRINYFVATLRSQYTFLLNSRLKAANINGVFDILLPIGGLLSIPFIGTFLDTFKTRTVLTILVSTATIIGILGCIPGSIPAAYANIVLFVLYRPFYYTAVSDYAAKVFGFQTFGKVYGMIICLAGVGNFAQAGLDAVTLKVFGGNPVPVNAVLTVLVAVVGAILVGFVSWKTAVISADQDNAVIVGDDTAETSRSQNHAHQGVAARDWERQPLLIGSSGDDNAQVQRTYGSR</sequence>
<dbReference type="EMBL" id="JAPQKN010000001">
    <property type="protein sequence ID" value="KAJ5175649.1"/>
    <property type="molecule type" value="Genomic_DNA"/>
</dbReference>
<dbReference type="OrthoDB" id="330047at2759"/>
<feature type="transmembrane region" description="Helical" evidence="8">
    <location>
        <begin position="507"/>
        <end position="530"/>
    </location>
</feature>
<keyword evidence="5 8" id="KW-1133">Transmembrane helix</keyword>
<dbReference type="SUPFAM" id="SSF103473">
    <property type="entry name" value="MFS general substrate transporter"/>
    <property type="match status" value="1"/>
</dbReference>
<evidence type="ECO:0000256" key="4">
    <source>
        <dbReference type="ARBA" id="ARBA00022692"/>
    </source>
</evidence>
<dbReference type="GeneID" id="81422827"/>
<comment type="caution">
    <text evidence="9">The sequence shown here is derived from an EMBL/GenBank/DDBJ whole genome shotgun (WGS) entry which is preliminary data.</text>
</comment>
<dbReference type="InterPro" id="IPR052599">
    <property type="entry name" value="SLC43A_AATransporter"/>
</dbReference>
<feature type="transmembrane region" description="Helical" evidence="8">
    <location>
        <begin position="631"/>
        <end position="650"/>
    </location>
</feature>
<dbReference type="InterPro" id="IPR036259">
    <property type="entry name" value="MFS_trans_sf"/>
</dbReference>
<evidence type="ECO:0000256" key="8">
    <source>
        <dbReference type="SAM" id="Phobius"/>
    </source>
</evidence>
<keyword evidence="10" id="KW-1185">Reference proteome</keyword>
<dbReference type="AlphaFoldDB" id="A0A9W9IG39"/>
<comment type="subcellular location">
    <subcellularLocation>
        <location evidence="1">Membrane</location>
        <topology evidence="1">Multi-pass membrane protein</topology>
    </subcellularLocation>
</comment>
<evidence type="ECO:0000313" key="10">
    <source>
        <dbReference type="Proteomes" id="UP001149163"/>
    </source>
</evidence>
<feature type="transmembrane region" description="Helical" evidence="8">
    <location>
        <begin position="248"/>
        <end position="268"/>
    </location>
</feature>
<evidence type="ECO:0000313" key="9">
    <source>
        <dbReference type="EMBL" id="KAJ5175649.1"/>
    </source>
</evidence>
<protein>
    <submittedName>
        <fullName evidence="9">Protein FMP42</fullName>
    </submittedName>
</protein>
<dbReference type="Proteomes" id="UP001149163">
    <property type="component" value="Unassembled WGS sequence"/>
</dbReference>
<feature type="region of interest" description="Disordered" evidence="7">
    <location>
        <begin position="358"/>
        <end position="381"/>
    </location>
</feature>
<feature type="transmembrane region" description="Helical" evidence="8">
    <location>
        <begin position="222"/>
        <end position="242"/>
    </location>
</feature>
<keyword evidence="6 8" id="KW-0472">Membrane</keyword>
<dbReference type="PANTHER" id="PTHR20772:SF2">
    <property type="entry name" value="PROTEIN FMP42"/>
    <property type="match status" value="1"/>
</dbReference>
<evidence type="ECO:0000256" key="6">
    <source>
        <dbReference type="ARBA" id="ARBA00023136"/>
    </source>
</evidence>
<dbReference type="InterPro" id="IPR011701">
    <property type="entry name" value="MFS"/>
</dbReference>
<reference evidence="9" key="2">
    <citation type="journal article" date="2023" name="IMA Fungus">
        <title>Comparative genomic study of the Penicillium genus elucidates a diverse pangenome and 15 lateral gene transfer events.</title>
        <authorList>
            <person name="Petersen C."/>
            <person name="Sorensen T."/>
            <person name="Nielsen M.R."/>
            <person name="Sondergaard T.E."/>
            <person name="Sorensen J.L."/>
            <person name="Fitzpatrick D.A."/>
            <person name="Frisvad J.C."/>
            <person name="Nielsen K.L."/>
        </authorList>
    </citation>
    <scope>NUCLEOTIDE SEQUENCE</scope>
    <source>
        <strain evidence="9">IBT 26290</strain>
    </source>
</reference>
<reference evidence="9" key="1">
    <citation type="submission" date="2022-11" db="EMBL/GenBank/DDBJ databases">
        <authorList>
            <person name="Petersen C."/>
        </authorList>
    </citation>
    <scope>NUCLEOTIDE SEQUENCE</scope>
    <source>
        <strain evidence="9">IBT 26290</strain>
    </source>
</reference>
<feature type="transmembrane region" description="Helical" evidence="8">
    <location>
        <begin position="314"/>
        <end position="333"/>
    </location>
</feature>
<feature type="transmembrane region" description="Helical" evidence="8">
    <location>
        <begin position="280"/>
        <end position="302"/>
    </location>
</feature>
<feature type="region of interest" description="Disordered" evidence="7">
    <location>
        <begin position="673"/>
        <end position="712"/>
    </location>
</feature>
<dbReference type="Pfam" id="PF07690">
    <property type="entry name" value="MFS_1"/>
    <property type="match status" value="1"/>
</dbReference>
<feature type="region of interest" description="Disordered" evidence="7">
    <location>
        <begin position="69"/>
        <end position="109"/>
    </location>
</feature>
<feature type="transmembrane region" description="Helical" evidence="8">
    <location>
        <begin position="140"/>
        <end position="160"/>
    </location>
</feature>